<dbReference type="GO" id="GO:0008236">
    <property type="term" value="F:serine-type peptidase activity"/>
    <property type="evidence" value="ECO:0007669"/>
    <property type="project" value="UniProtKB-KW"/>
</dbReference>
<dbReference type="EMBL" id="CABWIB010000001">
    <property type="protein sequence ID" value="VWL85102.1"/>
    <property type="molecule type" value="Genomic_DNA"/>
</dbReference>
<dbReference type="CDD" id="cd07560">
    <property type="entry name" value="Peptidase_S41_CPP"/>
    <property type="match status" value="1"/>
</dbReference>
<feature type="chain" id="PRO_5026140138" evidence="6">
    <location>
        <begin position="22"/>
        <end position="681"/>
    </location>
</feature>
<reference evidence="8 9" key="1">
    <citation type="submission" date="2019-10" db="EMBL/GenBank/DDBJ databases">
        <authorList>
            <person name="Blom J."/>
        </authorList>
    </citation>
    <scope>NUCLEOTIDE SEQUENCE [LARGE SCALE GENOMIC DNA]</scope>
    <source>
        <strain evidence="8 9">ES3154-GLU</strain>
    </source>
</reference>
<proteinExistence type="inferred from homology"/>
<accession>A0A6I8MAB4</accession>
<keyword evidence="2 5" id="KW-0645">Protease</keyword>
<evidence type="ECO:0000259" key="7">
    <source>
        <dbReference type="PROSITE" id="PS50106"/>
    </source>
</evidence>
<dbReference type="InterPro" id="IPR036034">
    <property type="entry name" value="PDZ_sf"/>
</dbReference>
<keyword evidence="9" id="KW-1185">Reference proteome</keyword>
<dbReference type="SMART" id="SM00245">
    <property type="entry name" value="TSPc"/>
    <property type="match status" value="1"/>
</dbReference>
<gene>
    <name evidence="8" type="ORF">OMES3154_00384</name>
</gene>
<dbReference type="RefSeq" id="WP_156683125.1">
    <property type="nucleotide sequence ID" value="NZ_CABWIB010000001.1"/>
</dbReference>
<dbReference type="InterPro" id="IPR004447">
    <property type="entry name" value="Peptidase_S41A"/>
</dbReference>
<dbReference type="Pfam" id="PF17804">
    <property type="entry name" value="TSP_NTD"/>
    <property type="match status" value="1"/>
</dbReference>
<dbReference type="InterPro" id="IPR029045">
    <property type="entry name" value="ClpP/crotonase-like_dom_sf"/>
</dbReference>
<dbReference type="InterPro" id="IPR040573">
    <property type="entry name" value="TSP_N"/>
</dbReference>
<keyword evidence="6" id="KW-0732">Signal</keyword>
<dbReference type="AlphaFoldDB" id="A0A6I8MAB4"/>
<dbReference type="PANTHER" id="PTHR32060">
    <property type="entry name" value="TAIL-SPECIFIC PROTEASE"/>
    <property type="match status" value="1"/>
</dbReference>
<evidence type="ECO:0000313" key="8">
    <source>
        <dbReference type="EMBL" id="VWL85102.1"/>
    </source>
</evidence>
<dbReference type="Pfam" id="PF03572">
    <property type="entry name" value="Peptidase_S41"/>
    <property type="match status" value="1"/>
</dbReference>
<dbReference type="GO" id="GO:0030288">
    <property type="term" value="C:outer membrane-bounded periplasmic space"/>
    <property type="evidence" value="ECO:0007669"/>
    <property type="project" value="TreeGrafter"/>
</dbReference>
<dbReference type="PROSITE" id="PS50106">
    <property type="entry name" value="PDZ"/>
    <property type="match status" value="1"/>
</dbReference>
<dbReference type="Pfam" id="PF11818">
    <property type="entry name" value="DUF3340"/>
    <property type="match status" value="1"/>
</dbReference>
<evidence type="ECO:0000256" key="6">
    <source>
        <dbReference type="SAM" id="SignalP"/>
    </source>
</evidence>
<evidence type="ECO:0000256" key="2">
    <source>
        <dbReference type="ARBA" id="ARBA00022670"/>
    </source>
</evidence>
<keyword evidence="3 5" id="KW-0378">Hydrolase</keyword>
<dbReference type="SUPFAM" id="SSF50156">
    <property type="entry name" value="PDZ domain-like"/>
    <property type="match status" value="1"/>
</dbReference>
<evidence type="ECO:0000256" key="5">
    <source>
        <dbReference type="RuleBase" id="RU004404"/>
    </source>
</evidence>
<dbReference type="Proteomes" id="UP000419017">
    <property type="component" value="Unassembled WGS sequence"/>
</dbReference>
<evidence type="ECO:0000313" key="9">
    <source>
        <dbReference type="Proteomes" id="UP000419017"/>
    </source>
</evidence>
<dbReference type="InterPro" id="IPR005151">
    <property type="entry name" value="Tail-specific_protease"/>
</dbReference>
<keyword evidence="4 5" id="KW-0720">Serine protease</keyword>
<dbReference type="SUPFAM" id="SSF52096">
    <property type="entry name" value="ClpP/crotonase"/>
    <property type="match status" value="1"/>
</dbReference>
<dbReference type="GO" id="GO:0007165">
    <property type="term" value="P:signal transduction"/>
    <property type="evidence" value="ECO:0007669"/>
    <property type="project" value="TreeGrafter"/>
</dbReference>
<protein>
    <submittedName>
        <fullName evidence="8">Carboxyl-terminal protease</fullName>
    </submittedName>
</protein>
<evidence type="ECO:0000256" key="3">
    <source>
        <dbReference type="ARBA" id="ARBA00022801"/>
    </source>
</evidence>
<dbReference type="PANTHER" id="PTHR32060:SF22">
    <property type="entry name" value="CARBOXYL-TERMINAL-PROCESSING PEPTIDASE 3, CHLOROPLASTIC"/>
    <property type="match status" value="1"/>
</dbReference>
<feature type="domain" description="PDZ" evidence="7">
    <location>
        <begin position="227"/>
        <end position="314"/>
    </location>
</feature>
<evidence type="ECO:0000256" key="1">
    <source>
        <dbReference type="ARBA" id="ARBA00009179"/>
    </source>
</evidence>
<dbReference type="InterPro" id="IPR020992">
    <property type="entry name" value="Tail_Prtase_C"/>
</dbReference>
<dbReference type="Gene3D" id="2.30.42.10">
    <property type="match status" value="1"/>
</dbReference>
<dbReference type="NCBIfam" id="TIGR00225">
    <property type="entry name" value="prc"/>
    <property type="match status" value="1"/>
</dbReference>
<evidence type="ECO:0000256" key="4">
    <source>
        <dbReference type="ARBA" id="ARBA00022825"/>
    </source>
</evidence>
<name>A0A6I8MAB4_9FUSO</name>
<feature type="signal peptide" evidence="6">
    <location>
        <begin position="1"/>
        <end position="21"/>
    </location>
</feature>
<sequence>MKKIKNIFFSIFILLSLLSFSENNVIKDDYKGAFNVSKYLIEDFSYNKNMKIDEKVSNFIFDSLIESLDPNKMLFTQKELKEFSNIKPVYAKLETDEILEVGIYVVNKYLDNIKRQYDYSLKLINKYDFDFNNDEIYYYDRKDLDYAKDLNELNKIWKKRVLNDVERLVIAGDKKEEIKKILIKRYKSNKNNILKMTEEEKNEIVINAFVRAFDPHNNWYSPSSSEDFEISQSLNLIGMGAQIQQRGESNIIAKLIDGGPAKRSNKFKVGDIFVYVGEGETGELVDVSSYRLKDLVKLIRGKENTVVRIGVRSSETAPVRIIRLVREKIKQEDEQIKSKIVDVDNKKVGYIIIPGFYSLSFDNTGRSVSEDLKQELIKLEKEKVESLVIDLRNNGGGSLSEVVKMLGYFIGNNKIAVQVKDEKGHVDKYYTNLSYDLTWKKPLVVMINRNSASASEIFAGAIKDYNRGIIVGTNTWGKGSVQSVKPLNFNQNGNKFELGIFKYTINMFFRANGSSTQVKGVAPNIEYIKLRSEIENGEDKEYKNALKWEKIDDTINEKYKFKLSKPIYILENSHKRRIKKDEKWKLVEEQIKYSNKEYDTKSTTLNLEKRKQKRKEKEKIQKAFKDKAIELGIPVETIFVLDNGLSYNEDDLEKQNKEKEILDEYIDPYTIESARISLDLI</sequence>
<comment type="similarity">
    <text evidence="1 5">Belongs to the peptidase S41A family.</text>
</comment>
<dbReference type="Gene3D" id="3.90.226.10">
    <property type="entry name" value="2-enoyl-CoA Hydratase, Chain A, domain 1"/>
    <property type="match status" value="1"/>
</dbReference>
<dbReference type="InterPro" id="IPR001478">
    <property type="entry name" value="PDZ"/>
</dbReference>
<organism evidence="8 9">
    <name type="scientific">Oceanivirga miroungae</name>
    <dbReference type="NCBI Taxonomy" id="1130046"/>
    <lineage>
        <taxon>Bacteria</taxon>
        <taxon>Fusobacteriati</taxon>
        <taxon>Fusobacteriota</taxon>
        <taxon>Fusobacteriia</taxon>
        <taxon>Fusobacteriales</taxon>
        <taxon>Leptotrichiaceae</taxon>
        <taxon>Oceanivirga</taxon>
    </lineage>
</organism>
<dbReference type="GO" id="GO:0004175">
    <property type="term" value="F:endopeptidase activity"/>
    <property type="evidence" value="ECO:0007669"/>
    <property type="project" value="TreeGrafter"/>
</dbReference>
<dbReference type="GO" id="GO:0006508">
    <property type="term" value="P:proteolysis"/>
    <property type="evidence" value="ECO:0007669"/>
    <property type="project" value="UniProtKB-KW"/>
</dbReference>